<dbReference type="EMBL" id="CAXAMN010028270">
    <property type="protein sequence ID" value="CAK9115933.1"/>
    <property type="molecule type" value="Genomic_DNA"/>
</dbReference>
<feature type="non-terminal residue" evidence="1">
    <location>
        <position position="1"/>
    </location>
</feature>
<dbReference type="Proteomes" id="UP001642484">
    <property type="component" value="Unassembled WGS sequence"/>
</dbReference>
<name>A0ABP0SU61_9DINO</name>
<gene>
    <name evidence="1" type="ORF">CCMP2556_LOCUS53655</name>
</gene>
<sequence>DQQDPADLLRAALSVGEYQLNPEAMILELKKNQRQARVERRALHEAREAALRRSKPKQKGS</sequence>
<proteinExistence type="predicted"/>
<evidence type="ECO:0000313" key="2">
    <source>
        <dbReference type="Proteomes" id="UP001642484"/>
    </source>
</evidence>
<protein>
    <submittedName>
        <fullName evidence="1">Uncharacterized protein</fullName>
    </submittedName>
</protein>
<reference evidence="1 2" key="1">
    <citation type="submission" date="2024-02" db="EMBL/GenBank/DDBJ databases">
        <authorList>
            <person name="Chen Y."/>
            <person name="Shah S."/>
            <person name="Dougan E. K."/>
            <person name="Thang M."/>
            <person name="Chan C."/>
        </authorList>
    </citation>
    <scope>NUCLEOTIDE SEQUENCE [LARGE SCALE GENOMIC DNA]</scope>
</reference>
<organism evidence="1 2">
    <name type="scientific">Durusdinium trenchii</name>
    <dbReference type="NCBI Taxonomy" id="1381693"/>
    <lineage>
        <taxon>Eukaryota</taxon>
        <taxon>Sar</taxon>
        <taxon>Alveolata</taxon>
        <taxon>Dinophyceae</taxon>
        <taxon>Suessiales</taxon>
        <taxon>Symbiodiniaceae</taxon>
        <taxon>Durusdinium</taxon>
    </lineage>
</organism>
<comment type="caution">
    <text evidence="1">The sequence shown here is derived from an EMBL/GenBank/DDBJ whole genome shotgun (WGS) entry which is preliminary data.</text>
</comment>
<keyword evidence="2" id="KW-1185">Reference proteome</keyword>
<accession>A0ABP0SU61</accession>
<evidence type="ECO:0000313" key="1">
    <source>
        <dbReference type="EMBL" id="CAK9115933.1"/>
    </source>
</evidence>